<dbReference type="PANTHER" id="PTHR42760:SF40">
    <property type="entry name" value="3-OXOACYL-[ACYL-CARRIER-PROTEIN] REDUCTASE, CHLOROPLASTIC"/>
    <property type="match status" value="1"/>
</dbReference>
<evidence type="ECO:0000313" key="5">
    <source>
        <dbReference type="Proteomes" id="UP000190130"/>
    </source>
</evidence>
<reference evidence="2 4" key="1">
    <citation type="submission" date="2015-10" db="EMBL/GenBank/DDBJ databases">
        <title>Draft genome of Bosea thiooxidans.</title>
        <authorList>
            <person name="Wang X."/>
        </authorList>
    </citation>
    <scope>NUCLEOTIDE SEQUENCE [LARGE SCALE GENOMIC DNA]</scope>
    <source>
        <strain evidence="2 4">CGMCC 9174</strain>
    </source>
</reference>
<proteinExistence type="inferred from homology"/>
<evidence type="ECO:0000256" key="1">
    <source>
        <dbReference type="ARBA" id="ARBA00006484"/>
    </source>
</evidence>
<dbReference type="PRINTS" id="PR00081">
    <property type="entry name" value="GDHRDH"/>
</dbReference>
<dbReference type="RefSeq" id="WP_055731013.1">
    <property type="nucleotide sequence ID" value="NZ_FUYX01000002.1"/>
</dbReference>
<evidence type="ECO:0000313" key="4">
    <source>
        <dbReference type="Proteomes" id="UP000051562"/>
    </source>
</evidence>
<accession>A0A0Q3SQK6</accession>
<dbReference type="PANTHER" id="PTHR42760">
    <property type="entry name" value="SHORT-CHAIN DEHYDROGENASES/REDUCTASES FAMILY MEMBER"/>
    <property type="match status" value="1"/>
</dbReference>
<dbReference type="Proteomes" id="UP000051562">
    <property type="component" value="Unassembled WGS sequence"/>
</dbReference>
<dbReference type="Gene3D" id="3.40.50.720">
    <property type="entry name" value="NAD(P)-binding Rossmann-like Domain"/>
    <property type="match status" value="1"/>
</dbReference>
<dbReference type="AlphaFoldDB" id="A0A0Q3SQK6"/>
<dbReference type="STRING" id="53254.SAMN05660750_00641"/>
<dbReference type="EMBL" id="LMAR01000094">
    <property type="protein sequence ID" value="KQK27746.1"/>
    <property type="molecule type" value="Genomic_DNA"/>
</dbReference>
<evidence type="ECO:0000313" key="3">
    <source>
        <dbReference type="EMBL" id="SKB43545.1"/>
    </source>
</evidence>
<evidence type="ECO:0000313" key="2">
    <source>
        <dbReference type="EMBL" id="KQK27746.1"/>
    </source>
</evidence>
<dbReference type="SUPFAM" id="SSF51735">
    <property type="entry name" value="NAD(P)-binding Rossmann-fold domains"/>
    <property type="match status" value="1"/>
</dbReference>
<reference evidence="3 5" key="2">
    <citation type="submission" date="2017-02" db="EMBL/GenBank/DDBJ databases">
        <authorList>
            <person name="Peterson S.W."/>
        </authorList>
    </citation>
    <scope>NUCLEOTIDE SEQUENCE [LARGE SCALE GENOMIC DNA]</scope>
    <source>
        <strain evidence="3 5">DSM 9653</strain>
    </source>
</reference>
<dbReference type="InterPro" id="IPR002347">
    <property type="entry name" value="SDR_fam"/>
</dbReference>
<name>A0A0Q3SQK6_9HYPH</name>
<dbReference type="PRINTS" id="PR00080">
    <property type="entry name" value="SDRFAMILY"/>
</dbReference>
<dbReference type="OrthoDB" id="9796652at2"/>
<sequence length="254" mass="25982">MTSITSLSGRRLLLTGAGSGIGLAFLRLALADGAACCALVRDEAERDALLGDAGLSALPQERVLTADLTQFDRAKRLVADAGERLAGLDGFVSCAGIFDHRAGLETGLADWQRVLDINLTAGFSLARECALAMAPGHPNAITFVSSQIGIVGHPRAAAYAASKAALNGLTMALALELASRGIRVNAVAPGPIATPMTAVARADAERSERLVASIPLARFGEAAEVAEALRFLTSEGASFITGQVLCVDGGVTAA</sequence>
<organism evidence="2 4">
    <name type="scientific">Bosea thiooxidans</name>
    <dbReference type="NCBI Taxonomy" id="53254"/>
    <lineage>
        <taxon>Bacteria</taxon>
        <taxon>Pseudomonadati</taxon>
        <taxon>Pseudomonadota</taxon>
        <taxon>Alphaproteobacteria</taxon>
        <taxon>Hyphomicrobiales</taxon>
        <taxon>Boseaceae</taxon>
        <taxon>Bosea</taxon>
    </lineage>
</organism>
<dbReference type="Proteomes" id="UP000190130">
    <property type="component" value="Unassembled WGS sequence"/>
</dbReference>
<dbReference type="InterPro" id="IPR020904">
    <property type="entry name" value="Sc_DH/Rdtase_CS"/>
</dbReference>
<protein>
    <submittedName>
        <fullName evidence="3">3-oxoacyl-[acyl-carrier protein] reductase</fullName>
    </submittedName>
</protein>
<dbReference type="PROSITE" id="PS00061">
    <property type="entry name" value="ADH_SHORT"/>
    <property type="match status" value="1"/>
</dbReference>
<dbReference type="GO" id="GO:0030497">
    <property type="term" value="P:fatty acid elongation"/>
    <property type="evidence" value="ECO:0007669"/>
    <property type="project" value="TreeGrafter"/>
</dbReference>
<dbReference type="EMBL" id="FUYX01000002">
    <property type="protein sequence ID" value="SKB43545.1"/>
    <property type="molecule type" value="Genomic_DNA"/>
</dbReference>
<dbReference type="GO" id="GO:0016616">
    <property type="term" value="F:oxidoreductase activity, acting on the CH-OH group of donors, NAD or NADP as acceptor"/>
    <property type="evidence" value="ECO:0007669"/>
    <property type="project" value="TreeGrafter"/>
</dbReference>
<comment type="similarity">
    <text evidence="1">Belongs to the short-chain dehydrogenases/reductases (SDR) family.</text>
</comment>
<dbReference type="InterPro" id="IPR036291">
    <property type="entry name" value="NAD(P)-bd_dom_sf"/>
</dbReference>
<keyword evidence="4" id="KW-1185">Reference proteome</keyword>
<gene>
    <name evidence="2" type="ORF">ARD30_25515</name>
    <name evidence="3" type="ORF">SAMN05660750_00641</name>
</gene>
<dbReference type="FunFam" id="3.40.50.720:FF:000084">
    <property type="entry name" value="Short-chain dehydrogenase reductase"/>
    <property type="match status" value="1"/>
</dbReference>
<dbReference type="Pfam" id="PF13561">
    <property type="entry name" value="adh_short_C2"/>
    <property type="match status" value="1"/>
</dbReference>